<accession>A0A0C3EBM4</accession>
<reference evidence="3" key="2">
    <citation type="submission" date="2015-01" db="EMBL/GenBank/DDBJ databases">
        <title>Evolutionary Origins and Diversification of the Mycorrhizal Mutualists.</title>
        <authorList>
            <consortium name="DOE Joint Genome Institute"/>
            <consortium name="Mycorrhizal Genomics Consortium"/>
            <person name="Kohler A."/>
            <person name="Kuo A."/>
            <person name="Nagy L.G."/>
            <person name="Floudas D."/>
            <person name="Copeland A."/>
            <person name="Barry K.W."/>
            <person name="Cichocki N."/>
            <person name="Veneault-Fourrey C."/>
            <person name="LaButti K."/>
            <person name="Lindquist E.A."/>
            <person name="Lipzen A."/>
            <person name="Lundell T."/>
            <person name="Morin E."/>
            <person name="Murat C."/>
            <person name="Riley R."/>
            <person name="Ohm R."/>
            <person name="Sun H."/>
            <person name="Tunlid A."/>
            <person name="Henrissat B."/>
            <person name="Grigoriev I.V."/>
            <person name="Hibbett D.S."/>
            <person name="Martin F."/>
        </authorList>
    </citation>
    <scope>NUCLEOTIDE SEQUENCE [LARGE SCALE GENOMIC DNA]</scope>
    <source>
        <strain evidence="3">Foug A</strain>
    </source>
</reference>
<protein>
    <submittedName>
        <fullName evidence="2">Uncharacterized protein</fullName>
    </submittedName>
</protein>
<evidence type="ECO:0000256" key="1">
    <source>
        <dbReference type="SAM" id="MobiDB-lite"/>
    </source>
</evidence>
<feature type="region of interest" description="Disordered" evidence="1">
    <location>
        <begin position="1"/>
        <end position="53"/>
    </location>
</feature>
<dbReference type="AlphaFoldDB" id="A0A0C3EBM4"/>
<proteinExistence type="predicted"/>
<evidence type="ECO:0000313" key="2">
    <source>
        <dbReference type="EMBL" id="KIM65724.1"/>
    </source>
</evidence>
<feature type="compositionally biased region" description="Basic and acidic residues" evidence="1">
    <location>
        <begin position="16"/>
        <end position="41"/>
    </location>
</feature>
<sequence length="195" mass="22199">MHSIANETETPPDEVETIRTSRNEQKRPNSPDRAARGRPDKLNGCGNHADRSSIYMDMPSAGYDMETAEDKVETIKIIRTCQNGAKMQNSPNGHKIWSTCRWRRVSIVVINIYILLNVPVTVPSQKFSKHHGWLQRVTIYATAEERKTRTYLCRPGHPLTTQNVQTDSLNVDIDAITSKSNLQRSIQRRTAKKLT</sequence>
<dbReference type="HOGENOM" id="CLU_1397090_0_0_1"/>
<keyword evidence="3" id="KW-1185">Reference proteome</keyword>
<gene>
    <name evidence="2" type="ORF">SCLCIDRAFT_1212126</name>
</gene>
<dbReference type="Proteomes" id="UP000053989">
    <property type="component" value="Unassembled WGS sequence"/>
</dbReference>
<reference evidence="2 3" key="1">
    <citation type="submission" date="2014-04" db="EMBL/GenBank/DDBJ databases">
        <authorList>
            <consortium name="DOE Joint Genome Institute"/>
            <person name="Kuo A."/>
            <person name="Kohler A."/>
            <person name="Nagy L.G."/>
            <person name="Floudas D."/>
            <person name="Copeland A."/>
            <person name="Barry K.W."/>
            <person name="Cichocki N."/>
            <person name="Veneault-Fourrey C."/>
            <person name="LaButti K."/>
            <person name="Lindquist E.A."/>
            <person name="Lipzen A."/>
            <person name="Lundell T."/>
            <person name="Morin E."/>
            <person name="Murat C."/>
            <person name="Sun H."/>
            <person name="Tunlid A."/>
            <person name="Henrissat B."/>
            <person name="Grigoriev I.V."/>
            <person name="Hibbett D.S."/>
            <person name="Martin F."/>
            <person name="Nordberg H.P."/>
            <person name="Cantor M.N."/>
            <person name="Hua S.X."/>
        </authorList>
    </citation>
    <scope>NUCLEOTIDE SEQUENCE [LARGE SCALE GENOMIC DNA]</scope>
    <source>
        <strain evidence="2 3">Foug A</strain>
    </source>
</reference>
<dbReference type="EMBL" id="KN822021">
    <property type="protein sequence ID" value="KIM65724.1"/>
    <property type="molecule type" value="Genomic_DNA"/>
</dbReference>
<name>A0A0C3EBM4_9AGAM</name>
<dbReference type="InParanoid" id="A0A0C3EBM4"/>
<organism evidence="2 3">
    <name type="scientific">Scleroderma citrinum Foug A</name>
    <dbReference type="NCBI Taxonomy" id="1036808"/>
    <lineage>
        <taxon>Eukaryota</taxon>
        <taxon>Fungi</taxon>
        <taxon>Dikarya</taxon>
        <taxon>Basidiomycota</taxon>
        <taxon>Agaricomycotina</taxon>
        <taxon>Agaricomycetes</taxon>
        <taxon>Agaricomycetidae</taxon>
        <taxon>Boletales</taxon>
        <taxon>Sclerodermatineae</taxon>
        <taxon>Sclerodermataceae</taxon>
        <taxon>Scleroderma</taxon>
    </lineage>
</organism>
<evidence type="ECO:0000313" key="3">
    <source>
        <dbReference type="Proteomes" id="UP000053989"/>
    </source>
</evidence>